<evidence type="ECO:0000313" key="3">
    <source>
        <dbReference type="Proteomes" id="UP001066276"/>
    </source>
</evidence>
<name>A0AAV7SNH8_PLEWA</name>
<organism evidence="2 3">
    <name type="scientific">Pleurodeles waltl</name>
    <name type="common">Iberian ribbed newt</name>
    <dbReference type="NCBI Taxonomy" id="8319"/>
    <lineage>
        <taxon>Eukaryota</taxon>
        <taxon>Metazoa</taxon>
        <taxon>Chordata</taxon>
        <taxon>Craniata</taxon>
        <taxon>Vertebrata</taxon>
        <taxon>Euteleostomi</taxon>
        <taxon>Amphibia</taxon>
        <taxon>Batrachia</taxon>
        <taxon>Caudata</taxon>
        <taxon>Salamandroidea</taxon>
        <taxon>Salamandridae</taxon>
        <taxon>Pleurodelinae</taxon>
        <taxon>Pleurodeles</taxon>
    </lineage>
</organism>
<evidence type="ECO:0000256" key="1">
    <source>
        <dbReference type="SAM" id="MobiDB-lite"/>
    </source>
</evidence>
<dbReference type="EMBL" id="JANPWB010000008">
    <property type="protein sequence ID" value="KAJ1165620.1"/>
    <property type="molecule type" value="Genomic_DNA"/>
</dbReference>
<comment type="caution">
    <text evidence="2">The sequence shown here is derived from an EMBL/GenBank/DDBJ whole genome shotgun (WGS) entry which is preliminary data.</text>
</comment>
<accession>A0AAV7SNH8</accession>
<dbReference type="AlphaFoldDB" id="A0AAV7SNH8"/>
<dbReference type="Proteomes" id="UP001066276">
    <property type="component" value="Chromosome 4_2"/>
</dbReference>
<keyword evidence="3" id="KW-1185">Reference proteome</keyword>
<sequence>MLRSRTDEIEMTVACEDSNPGTRHSVLEAKIAVDCPKQLKQRGCQWRASHAARNTVQVEGEGETIPVSRPTGVRRTQQREVSVGRRAPELQQWMGRTKRGMKLAPWLLADCILKESNGKNVRPPLDILVRRP</sequence>
<feature type="region of interest" description="Disordered" evidence="1">
    <location>
        <begin position="55"/>
        <end position="85"/>
    </location>
</feature>
<evidence type="ECO:0000313" key="2">
    <source>
        <dbReference type="EMBL" id="KAJ1165620.1"/>
    </source>
</evidence>
<gene>
    <name evidence="2" type="ORF">NDU88_006039</name>
</gene>
<protein>
    <submittedName>
        <fullName evidence="2">Uncharacterized protein</fullName>
    </submittedName>
</protein>
<reference evidence="2" key="1">
    <citation type="journal article" date="2022" name="bioRxiv">
        <title>Sequencing and chromosome-scale assembly of the giantPleurodeles waltlgenome.</title>
        <authorList>
            <person name="Brown T."/>
            <person name="Elewa A."/>
            <person name="Iarovenko S."/>
            <person name="Subramanian E."/>
            <person name="Araus A.J."/>
            <person name="Petzold A."/>
            <person name="Susuki M."/>
            <person name="Suzuki K.-i.T."/>
            <person name="Hayashi T."/>
            <person name="Toyoda A."/>
            <person name="Oliveira C."/>
            <person name="Osipova E."/>
            <person name="Leigh N.D."/>
            <person name="Simon A."/>
            <person name="Yun M.H."/>
        </authorList>
    </citation>
    <scope>NUCLEOTIDE SEQUENCE</scope>
    <source>
        <strain evidence="2">20211129_DDA</strain>
        <tissue evidence="2">Liver</tissue>
    </source>
</reference>
<proteinExistence type="predicted"/>